<dbReference type="Gene3D" id="3.30.830.10">
    <property type="entry name" value="Metalloenzyme, LuxS/M16 peptidase-like"/>
    <property type="match status" value="2"/>
</dbReference>
<proteinExistence type="predicted"/>
<dbReference type="PANTHER" id="PTHR11851">
    <property type="entry name" value="METALLOPROTEASE"/>
    <property type="match status" value="1"/>
</dbReference>
<evidence type="ECO:0000259" key="2">
    <source>
        <dbReference type="Pfam" id="PF05193"/>
    </source>
</evidence>
<evidence type="ECO:0000313" key="4">
    <source>
        <dbReference type="Proteomes" id="UP000321574"/>
    </source>
</evidence>
<sequence length="431" mass="49855">MMHQQKKVEKIDMNGYTLHLIPTKKFKTVHFVAKFKTALQRENITTRALIPYILMQGSKNYPTRPALEKKLDDLYGAVLTSDSSKKGNNHIISIRFNVANEKFTKNNSIFEEAITLFNEMLFYPRTEEKQFSNEIVKRELVTLKQKIESIIDDKLSYANMRLIEEMCSQETYQLPVHGYVEDLEKITAKSAYEYYQKIIKEDDLDIYVVGDIDSEEIEELFATKIHRKSVKRSLNKIEKNVQQEKEEVNEVIEKQDIQQAKLHIGYRTNCTYKDDLYPALQVFNGLFGAFPSSKLFINVREKNSLAYYAASRIESHKGLLFVFSGIAPKDYKAARDIIEHQLKAMQQGDFTEEELEKTKNLIINQLLETLDNPQGIIEMLYQQTVAGTLLPPSQLIERIKNVDKNDCIQIANQIKEDTVYLLTDKGGHLDG</sequence>
<dbReference type="GO" id="GO:0046872">
    <property type="term" value="F:metal ion binding"/>
    <property type="evidence" value="ECO:0007669"/>
    <property type="project" value="InterPro"/>
</dbReference>
<dbReference type="AlphaFoldDB" id="A0A5C8P3M9"/>
<dbReference type="Proteomes" id="UP000321574">
    <property type="component" value="Unassembled WGS sequence"/>
</dbReference>
<feature type="domain" description="Peptidase M16 C-terminal" evidence="2">
    <location>
        <begin position="185"/>
        <end position="360"/>
    </location>
</feature>
<reference evidence="3 4" key="1">
    <citation type="submission" date="2019-06" db="EMBL/GenBank/DDBJ databases">
        <title>Cerasibacillus sp. nov., isolated from maize field.</title>
        <authorList>
            <person name="Lin S.-Y."/>
            <person name="Tsai C.-F."/>
            <person name="Young C.-C."/>
        </authorList>
    </citation>
    <scope>NUCLEOTIDE SEQUENCE [LARGE SCALE GENOMIC DNA]</scope>
    <source>
        <strain evidence="3 4">CC-CFT480</strain>
    </source>
</reference>
<dbReference type="InterPro" id="IPR011249">
    <property type="entry name" value="Metalloenz_LuxS/M16"/>
</dbReference>
<dbReference type="InterPro" id="IPR007863">
    <property type="entry name" value="Peptidase_M16_C"/>
</dbReference>
<keyword evidence="1" id="KW-0175">Coiled coil</keyword>
<feature type="coiled-coil region" evidence="1">
    <location>
        <begin position="227"/>
        <end position="258"/>
    </location>
</feature>
<dbReference type="RefSeq" id="WP_147665443.1">
    <property type="nucleotide sequence ID" value="NZ_VDUW01000001.1"/>
</dbReference>
<dbReference type="InterPro" id="IPR050361">
    <property type="entry name" value="MPP/UQCRC_Complex"/>
</dbReference>
<dbReference type="OrthoDB" id="9762085at2"/>
<dbReference type="NCBIfam" id="NF047422">
    <property type="entry name" value="YfmF_fam"/>
    <property type="match status" value="1"/>
</dbReference>
<organism evidence="3 4">
    <name type="scientific">Cerasibacillus terrae</name>
    <dbReference type="NCBI Taxonomy" id="2498845"/>
    <lineage>
        <taxon>Bacteria</taxon>
        <taxon>Bacillati</taxon>
        <taxon>Bacillota</taxon>
        <taxon>Bacilli</taxon>
        <taxon>Bacillales</taxon>
        <taxon>Bacillaceae</taxon>
        <taxon>Cerasibacillus</taxon>
    </lineage>
</organism>
<protein>
    <submittedName>
        <fullName evidence="3">Insulinase family protein</fullName>
    </submittedName>
</protein>
<comment type="caution">
    <text evidence="3">The sequence shown here is derived from an EMBL/GenBank/DDBJ whole genome shotgun (WGS) entry which is preliminary data.</text>
</comment>
<dbReference type="SUPFAM" id="SSF63411">
    <property type="entry name" value="LuxS/MPP-like metallohydrolase"/>
    <property type="match status" value="2"/>
</dbReference>
<keyword evidence="4" id="KW-1185">Reference proteome</keyword>
<accession>A0A5C8P3M9</accession>
<dbReference type="EMBL" id="VDUW01000001">
    <property type="protein sequence ID" value="TXL67743.1"/>
    <property type="molecule type" value="Genomic_DNA"/>
</dbReference>
<dbReference type="PANTHER" id="PTHR11851:SF186">
    <property type="entry name" value="INACTIVE METALLOPROTEASE YMFF-RELATED"/>
    <property type="match status" value="1"/>
</dbReference>
<dbReference type="Pfam" id="PF05193">
    <property type="entry name" value="Peptidase_M16_C"/>
    <property type="match status" value="1"/>
</dbReference>
<evidence type="ECO:0000256" key="1">
    <source>
        <dbReference type="SAM" id="Coils"/>
    </source>
</evidence>
<evidence type="ECO:0000313" key="3">
    <source>
        <dbReference type="EMBL" id="TXL67743.1"/>
    </source>
</evidence>
<name>A0A5C8P3M9_9BACI</name>
<gene>
    <name evidence="3" type="ORF">FHP05_01625</name>
</gene>